<keyword evidence="6 11" id="KW-0798">TonB box</keyword>
<evidence type="ECO:0000256" key="1">
    <source>
        <dbReference type="ARBA" id="ARBA00004571"/>
    </source>
</evidence>
<sequence length="644" mass="73335">MRRQLLSLVLLSPSLLLAQSSSLTKAQIDSIEKAWEVELNTVVVTGTRTPKLLKDSPILTRIISESDIRKTDATNISDLLQLELPGIEFSYSMNQQVSLNMQGFGGNSVLFLVDGERLAGETLDNVDYNRLNLNNVGRIEIVKGGASSLYGSNAVGGVVNIISREESEPWRVNVNARYGAHNEQRYGGAISFKTGRISSATTLQYTSIDSYDMKNDGDYNRFYGGYNWNVKERLTVNVTDRIKLIGRAGYYFRQRNAQAASRDRYRDFSGGLRGLYTFSDADNLEVSYNFDQYDKSDYIIITSKDVRKYSNVQHGARAIYNHTFAGRHILTLGGDMMRDYLQTYQFTDNGNKRQITADGFAQFDMNFVRNFNIIAGMRYDYFSEAKMSHASSRLSMMYKLPRVALRGSYSGGFRAPTLKEMYMDFDMAGIFMIYGNPDLKPETSHNFQLSAEYTRRLLNFSIGTFCNLVSDRITTGWSQALKGQVYTNIDKVTISGVDANMSWRTACGFGTRLSYMFTYEQVKKGQPYTSSTRPHTATLRLDYTKRWKNYELMAALNGRFLSKVKVDEYTSVSSYEETQRVTYPSYMIWKLNMCHSFRKGIDLTMAVDNLLNYVPKYYYNNSPTTNGTTFSVGMSVDIDEFFKK</sequence>
<dbReference type="PANTHER" id="PTHR30069:SF29">
    <property type="entry name" value="HEMOGLOBIN AND HEMOGLOBIN-HAPTOGLOBIN-BINDING PROTEIN 1-RELATED"/>
    <property type="match status" value="1"/>
</dbReference>
<dbReference type="EMBL" id="CP039396">
    <property type="protein sequence ID" value="QCD43570.1"/>
    <property type="molecule type" value="Genomic_DNA"/>
</dbReference>
<organism evidence="15 16">
    <name type="scientific">Duncaniella dubosii</name>
    <dbReference type="NCBI Taxonomy" id="2518971"/>
    <lineage>
        <taxon>Bacteria</taxon>
        <taxon>Pseudomonadati</taxon>
        <taxon>Bacteroidota</taxon>
        <taxon>Bacteroidia</taxon>
        <taxon>Bacteroidales</taxon>
        <taxon>Muribaculaceae</taxon>
        <taxon>Duncaniella</taxon>
    </lineage>
</organism>
<dbReference type="KEGG" id="ddb:E7747_15715"/>
<feature type="signal peptide" evidence="12">
    <location>
        <begin position="1"/>
        <end position="18"/>
    </location>
</feature>
<dbReference type="GO" id="GO:0044718">
    <property type="term" value="P:siderophore transmembrane transport"/>
    <property type="evidence" value="ECO:0007669"/>
    <property type="project" value="TreeGrafter"/>
</dbReference>
<evidence type="ECO:0000256" key="4">
    <source>
        <dbReference type="ARBA" id="ARBA00022692"/>
    </source>
</evidence>
<keyword evidence="16" id="KW-1185">Reference proteome</keyword>
<dbReference type="AlphaFoldDB" id="A0A4P7W7I5"/>
<keyword evidence="2 10" id="KW-0813">Transport</keyword>
<keyword evidence="9 10" id="KW-0998">Cell outer membrane</keyword>
<dbReference type="SUPFAM" id="SSF56935">
    <property type="entry name" value="Porins"/>
    <property type="match status" value="1"/>
</dbReference>
<evidence type="ECO:0000256" key="7">
    <source>
        <dbReference type="ARBA" id="ARBA00023136"/>
    </source>
</evidence>
<feature type="domain" description="TonB-dependent receptor plug" evidence="14">
    <location>
        <begin position="54"/>
        <end position="158"/>
    </location>
</feature>
<dbReference type="InterPro" id="IPR010916">
    <property type="entry name" value="TonB_box_CS"/>
</dbReference>
<dbReference type="InterPro" id="IPR039426">
    <property type="entry name" value="TonB-dep_rcpt-like"/>
</dbReference>
<evidence type="ECO:0000256" key="6">
    <source>
        <dbReference type="ARBA" id="ARBA00023077"/>
    </source>
</evidence>
<dbReference type="RefSeq" id="WP_136416934.1">
    <property type="nucleotide sequence ID" value="NZ_CP039396.1"/>
</dbReference>
<dbReference type="Gene3D" id="2.170.130.10">
    <property type="entry name" value="TonB-dependent receptor, plug domain"/>
    <property type="match status" value="1"/>
</dbReference>
<dbReference type="InterPro" id="IPR000531">
    <property type="entry name" value="Beta-barrel_TonB"/>
</dbReference>
<proteinExistence type="inferred from homology"/>
<evidence type="ECO:0000256" key="2">
    <source>
        <dbReference type="ARBA" id="ARBA00022448"/>
    </source>
</evidence>
<keyword evidence="4 10" id="KW-0812">Transmembrane</keyword>
<evidence type="ECO:0000256" key="12">
    <source>
        <dbReference type="SAM" id="SignalP"/>
    </source>
</evidence>
<dbReference type="PROSITE" id="PS52016">
    <property type="entry name" value="TONB_DEPENDENT_REC_3"/>
    <property type="match status" value="1"/>
</dbReference>
<keyword evidence="8 15" id="KW-0675">Receptor</keyword>
<comment type="similarity">
    <text evidence="10 11">Belongs to the TonB-dependent receptor family.</text>
</comment>
<dbReference type="InterPro" id="IPR037066">
    <property type="entry name" value="Plug_dom_sf"/>
</dbReference>
<dbReference type="Gene3D" id="2.40.170.20">
    <property type="entry name" value="TonB-dependent receptor, beta-barrel domain"/>
    <property type="match status" value="1"/>
</dbReference>
<comment type="subcellular location">
    <subcellularLocation>
        <location evidence="1 10">Cell outer membrane</location>
        <topology evidence="1 10">Multi-pass membrane protein</topology>
    </subcellularLocation>
</comment>
<dbReference type="InterPro" id="IPR036942">
    <property type="entry name" value="Beta-barrel_TonB_sf"/>
</dbReference>
<gene>
    <name evidence="15" type="ORF">E7747_15715</name>
</gene>
<dbReference type="CDD" id="cd01347">
    <property type="entry name" value="ligand_gated_channel"/>
    <property type="match status" value="1"/>
</dbReference>
<dbReference type="Pfam" id="PF07715">
    <property type="entry name" value="Plug"/>
    <property type="match status" value="1"/>
</dbReference>
<dbReference type="InterPro" id="IPR012910">
    <property type="entry name" value="Plug_dom"/>
</dbReference>
<evidence type="ECO:0000256" key="3">
    <source>
        <dbReference type="ARBA" id="ARBA00022452"/>
    </source>
</evidence>
<evidence type="ECO:0000256" key="11">
    <source>
        <dbReference type="RuleBase" id="RU003357"/>
    </source>
</evidence>
<keyword evidence="5 12" id="KW-0732">Signal</keyword>
<feature type="domain" description="TonB-dependent receptor-like beta-barrel" evidence="13">
    <location>
        <begin position="214"/>
        <end position="610"/>
    </location>
</feature>
<evidence type="ECO:0000256" key="5">
    <source>
        <dbReference type="ARBA" id="ARBA00022729"/>
    </source>
</evidence>
<protein>
    <submittedName>
        <fullName evidence="15">TonB-dependent receptor</fullName>
    </submittedName>
</protein>
<dbReference type="Proteomes" id="UP000297149">
    <property type="component" value="Chromosome"/>
</dbReference>
<evidence type="ECO:0000313" key="15">
    <source>
        <dbReference type="EMBL" id="QCD43570.1"/>
    </source>
</evidence>
<dbReference type="GO" id="GO:0015344">
    <property type="term" value="F:siderophore uptake transmembrane transporter activity"/>
    <property type="evidence" value="ECO:0007669"/>
    <property type="project" value="TreeGrafter"/>
</dbReference>
<keyword evidence="3 10" id="KW-1134">Transmembrane beta strand</keyword>
<accession>A0A4P7W7I5</accession>
<dbReference type="GO" id="GO:0009279">
    <property type="term" value="C:cell outer membrane"/>
    <property type="evidence" value="ECO:0007669"/>
    <property type="project" value="UniProtKB-SubCell"/>
</dbReference>
<reference evidence="16" key="1">
    <citation type="submission" date="2019-02" db="EMBL/GenBank/DDBJ databases">
        <title>Isolation and identification of novel species under the genus Muribaculum.</title>
        <authorList>
            <person name="Miyake S."/>
            <person name="Ding Y."/>
            <person name="Low A."/>
            <person name="Soh M."/>
            <person name="Seedorf H."/>
        </authorList>
    </citation>
    <scope>NUCLEOTIDE SEQUENCE [LARGE SCALE GENOMIC DNA]</scope>
    <source>
        <strain evidence="16">H5</strain>
    </source>
</reference>
<name>A0A4P7W7I5_9BACT</name>
<evidence type="ECO:0000313" key="16">
    <source>
        <dbReference type="Proteomes" id="UP000297149"/>
    </source>
</evidence>
<evidence type="ECO:0000256" key="10">
    <source>
        <dbReference type="PROSITE-ProRule" id="PRU01360"/>
    </source>
</evidence>
<evidence type="ECO:0000256" key="8">
    <source>
        <dbReference type="ARBA" id="ARBA00023170"/>
    </source>
</evidence>
<evidence type="ECO:0000259" key="14">
    <source>
        <dbReference type="Pfam" id="PF07715"/>
    </source>
</evidence>
<evidence type="ECO:0000259" key="13">
    <source>
        <dbReference type="Pfam" id="PF00593"/>
    </source>
</evidence>
<dbReference type="PANTHER" id="PTHR30069">
    <property type="entry name" value="TONB-DEPENDENT OUTER MEMBRANE RECEPTOR"/>
    <property type="match status" value="1"/>
</dbReference>
<evidence type="ECO:0000256" key="9">
    <source>
        <dbReference type="ARBA" id="ARBA00023237"/>
    </source>
</evidence>
<feature type="chain" id="PRO_5020486048" evidence="12">
    <location>
        <begin position="19"/>
        <end position="644"/>
    </location>
</feature>
<keyword evidence="7 10" id="KW-0472">Membrane</keyword>
<dbReference type="Pfam" id="PF00593">
    <property type="entry name" value="TonB_dep_Rec_b-barrel"/>
    <property type="match status" value="1"/>
</dbReference>
<dbReference type="PROSITE" id="PS00430">
    <property type="entry name" value="TONB_DEPENDENT_REC_1"/>
    <property type="match status" value="1"/>
</dbReference>